<gene>
    <name evidence="1" type="ORF">A0O28_0032040</name>
</gene>
<sequence>MLSRPVLKYHIATNFSIPPVEAGGILQLGSIIANVASADEPLNDDCHVQIPQDKLFCSHQKGFTAIKSHMTRGDYGVWAKFVGLVGLGGELGWASKRSTEDIYYFRSIDTIYFNPSQAYMNDSMHQNDIKDYLVGSGEDHVYMVTGLKIARGPSVKMAETRRFQAAGNLGLQEPGGSSFELGPKFGISKEMRQEAGFEDSTDFIIGIRVRKLMYKKHWLTRTSGALLAKEYNKGATMVDDDAARNGADEAVDLGDDGMEAQTEVETETIDSKITQTVWVIS</sequence>
<proteinExistence type="predicted"/>
<comment type="caution">
    <text evidence="1">The sequence shown here is derived from an EMBL/GenBank/DDBJ whole genome shotgun (WGS) entry which is preliminary data.</text>
</comment>
<evidence type="ECO:0000313" key="2">
    <source>
        <dbReference type="Proteomes" id="UP000191004"/>
    </source>
</evidence>
<organism evidence="1 2">
    <name type="scientific">Trichoderma guizhouense</name>
    <dbReference type="NCBI Taxonomy" id="1491466"/>
    <lineage>
        <taxon>Eukaryota</taxon>
        <taxon>Fungi</taxon>
        <taxon>Dikarya</taxon>
        <taxon>Ascomycota</taxon>
        <taxon>Pezizomycotina</taxon>
        <taxon>Sordariomycetes</taxon>
        <taxon>Hypocreomycetidae</taxon>
        <taxon>Hypocreales</taxon>
        <taxon>Hypocreaceae</taxon>
        <taxon>Trichoderma</taxon>
    </lineage>
</organism>
<dbReference type="EMBL" id="LVVK01000013">
    <property type="protein sequence ID" value="OPB42087.1"/>
    <property type="molecule type" value="Genomic_DNA"/>
</dbReference>
<name>A0A1T3CLX8_9HYPO</name>
<dbReference type="Proteomes" id="UP000191004">
    <property type="component" value="Unassembled WGS sequence"/>
</dbReference>
<accession>A0A1T3CLX8</accession>
<keyword evidence="2" id="KW-1185">Reference proteome</keyword>
<dbReference type="AlphaFoldDB" id="A0A1T3CLX8"/>
<evidence type="ECO:0000313" key="1">
    <source>
        <dbReference type="EMBL" id="OPB42087.1"/>
    </source>
</evidence>
<reference evidence="1 2" key="1">
    <citation type="submission" date="2016-04" db="EMBL/GenBank/DDBJ databases">
        <title>Multiple horizontal gene transfer events from other fungi enriched the ability of the initially mycotrophic fungus Trichoderma (Ascomycota) to feed on dead plant biomass.</title>
        <authorList>
            <person name="Atanasova L."/>
            <person name="Chenthamara K."/>
            <person name="Zhang J."/>
            <person name="Grujic M."/>
            <person name="Henrissat B."/>
            <person name="Kuo A."/>
            <person name="Aertz A."/>
            <person name="Salamov A."/>
            <person name="Lipzen A."/>
            <person name="Labutti K."/>
            <person name="Barry K."/>
            <person name="Miao Y."/>
            <person name="Rahimi M.J."/>
            <person name="Shen Q."/>
            <person name="Grigoriev I.V."/>
            <person name="Kubicek C.P."/>
            <person name="Druzhinina I.S."/>
        </authorList>
    </citation>
    <scope>NUCLEOTIDE SEQUENCE [LARGE SCALE GENOMIC DNA]</scope>
    <source>
        <strain evidence="1 2">NJAU 4742</strain>
    </source>
</reference>
<protein>
    <submittedName>
        <fullName evidence="1">Uncharacterized protein</fullName>
    </submittedName>
</protein>